<reference evidence="2" key="1">
    <citation type="submission" date="2020-08" db="EMBL/GenBank/DDBJ databases">
        <title>Multicomponent nature underlies the extraordinary mechanical properties of spider dragline silk.</title>
        <authorList>
            <person name="Kono N."/>
            <person name="Nakamura H."/>
            <person name="Mori M."/>
            <person name="Yoshida Y."/>
            <person name="Ohtoshi R."/>
            <person name="Malay A.D."/>
            <person name="Moran D.A.P."/>
            <person name="Tomita M."/>
            <person name="Numata K."/>
            <person name="Arakawa K."/>
        </authorList>
    </citation>
    <scope>NUCLEOTIDE SEQUENCE</scope>
</reference>
<protein>
    <submittedName>
        <fullName evidence="2">Uncharacterized protein</fullName>
    </submittedName>
</protein>
<evidence type="ECO:0000313" key="3">
    <source>
        <dbReference type="Proteomes" id="UP000886998"/>
    </source>
</evidence>
<comment type="caution">
    <text evidence="2">The sequence shown here is derived from an EMBL/GenBank/DDBJ whole genome shotgun (WGS) entry which is preliminary data.</text>
</comment>
<dbReference type="EMBL" id="BMAV01017582">
    <property type="protein sequence ID" value="GFY69387.1"/>
    <property type="molecule type" value="Genomic_DNA"/>
</dbReference>
<evidence type="ECO:0000313" key="2">
    <source>
        <dbReference type="EMBL" id="GFY69387.1"/>
    </source>
</evidence>
<organism evidence="2 3">
    <name type="scientific">Trichonephila inaurata madagascariensis</name>
    <dbReference type="NCBI Taxonomy" id="2747483"/>
    <lineage>
        <taxon>Eukaryota</taxon>
        <taxon>Metazoa</taxon>
        <taxon>Ecdysozoa</taxon>
        <taxon>Arthropoda</taxon>
        <taxon>Chelicerata</taxon>
        <taxon>Arachnida</taxon>
        <taxon>Araneae</taxon>
        <taxon>Araneomorphae</taxon>
        <taxon>Entelegynae</taxon>
        <taxon>Araneoidea</taxon>
        <taxon>Nephilidae</taxon>
        <taxon>Trichonephila</taxon>
        <taxon>Trichonephila inaurata</taxon>
    </lineage>
</organism>
<name>A0A8X6YC59_9ARAC</name>
<dbReference type="AlphaFoldDB" id="A0A8X6YC59"/>
<feature type="region of interest" description="Disordered" evidence="1">
    <location>
        <begin position="1"/>
        <end position="27"/>
    </location>
</feature>
<evidence type="ECO:0000256" key="1">
    <source>
        <dbReference type="SAM" id="MobiDB-lite"/>
    </source>
</evidence>
<sequence>MPRDDQQEDRPSDATVPSPSQERQQQGCIQSYRALLHENYRNPKQEKRPCAILPLPRALSQLQILYLKRVKCGKQHLTRDCNPVWCRGQPVPGHHLGRMRQ</sequence>
<gene>
    <name evidence="2" type="ORF">TNIN_260191</name>
</gene>
<dbReference type="Proteomes" id="UP000886998">
    <property type="component" value="Unassembled WGS sequence"/>
</dbReference>
<proteinExistence type="predicted"/>
<accession>A0A8X6YC59</accession>
<feature type="compositionally biased region" description="Basic and acidic residues" evidence="1">
    <location>
        <begin position="1"/>
        <end position="12"/>
    </location>
</feature>
<keyword evidence="3" id="KW-1185">Reference proteome</keyword>
<feature type="compositionally biased region" description="Polar residues" evidence="1">
    <location>
        <begin position="15"/>
        <end position="27"/>
    </location>
</feature>